<proteinExistence type="predicted"/>
<dbReference type="Proteomes" id="UP000001699">
    <property type="component" value="Unassembled WGS sequence"/>
</dbReference>
<evidence type="ECO:0000313" key="1">
    <source>
        <dbReference type="EMBL" id="EDP55680.1"/>
    </source>
</evidence>
<keyword evidence="2" id="KW-1185">Reference proteome</keyword>
<dbReference type="EMBL" id="DS499594">
    <property type="protein sequence ID" value="EDP55680.1"/>
    <property type="molecule type" value="Genomic_DNA"/>
</dbReference>
<reference evidence="1 2" key="1">
    <citation type="journal article" date="2008" name="PLoS Genet.">
        <title>Genomic islands in the pathogenic filamentous fungus Aspergillus fumigatus.</title>
        <authorList>
            <person name="Fedorova N.D."/>
            <person name="Khaldi N."/>
            <person name="Joardar V.S."/>
            <person name="Maiti R."/>
            <person name="Amedeo P."/>
            <person name="Anderson M.J."/>
            <person name="Crabtree J."/>
            <person name="Silva J.C."/>
            <person name="Badger J.H."/>
            <person name="Albarraq A."/>
            <person name="Angiuoli S."/>
            <person name="Bussey H."/>
            <person name="Bowyer P."/>
            <person name="Cotty P.J."/>
            <person name="Dyer P.S."/>
            <person name="Egan A."/>
            <person name="Galens K."/>
            <person name="Fraser-Liggett C.M."/>
            <person name="Haas B.J."/>
            <person name="Inman J.M."/>
            <person name="Kent R."/>
            <person name="Lemieux S."/>
            <person name="Malavazi I."/>
            <person name="Orvis J."/>
            <person name="Roemer T."/>
            <person name="Ronning C.M."/>
            <person name="Sundaram J.P."/>
            <person name="Sutton G."/>
            <person name="Turner G."/>
            <person name="Venter J.C."/>
            <person name="White O.R."/>
            <person name="Whitty B.R."/>
            <person name="Youngman P."/>
            <person name="Wolfe K.H."/>
            <person name="Goldman G.H."/>
            <person name="Wortman J.R."/>
            <person name="Jiang B."/>
            <person name="Denning D.W."/>
            <person name="Nierman W.C."/>
        </authorList>
    </citation>
    <scope>NUCLEOTIDE SEQUENCE [LARGE SCALE GENOMIC DNA]</scope>
    <source>
        <strain evidence="2">CBS 144.89 / FGSC A1163 / CEA10</strain>
    </source>
</reference>
<dbReference type="HOGENOM" id="CLU_1001061_0_0_1"/>
<dbReference type="AlphaFoldDB" id="B0XMY8"/>
<dbReference type="OrthoDB" id="4450625at2759"/>
<accession>B0XMY8</accession>
<organism evidence="1 2">
    <name type="scientific">Aspergillus fumigatus (strain CBS 144.89 / FGSC A1163 / CEA10)</name>
    <name type="common">Neosartorya fumigata</name>
    <dbReference type="NCBI Taxonomy" id="451804"/>
    <lineage>
        <taxon>Eukaryota</taxon>
        <taxon>Fungi</taxon>
        <taxon>Dikarya</taxon>
        <taxon>Ascomycota</taxon>
        <taxon>Pezizomycotina</taxon>
        <taxon>Eurotiomycetes</taxon>
        <taxon>Eurotiomycetidae</taxon>
        <taxon>Eurotiales</taxon>
        <taxon>Aspergillaceae</taxon>
        <taxon>Aspergillus</taxon>
        <taxon>Aspergillus subgen. Fumigati</taxon>
    </lineage>
</organism>
<dbReference type="VEuPathDB" id="FungiDB:AFUB_003770"/>
<sequence length="278" mass="31541">MKYLFFLSPLVSSLSEQGRCGPRSIRSRSTFTKPTWSNSRQGIANGEKLQKHAQRLMLPAHTQNLQRFKSIRTIIKTADPTDVISTSRSLREKGCKPIYDFSQLLEGTAKLSEFGPIFEKIDGLIRDWLGFDKVAEHRKPMADALDLIQKHRIAGNMKFFIAELKKELGIEKLALQNPKPMTPDGLPYDAYDTEKTVDQLRKSAENEADPEKKAKIEAQADGLAANIQELVIKMRSPDYKEKVKDDVKLAKFKRHQAAIFRAKNTLKLLQKIEKGGKC</sequence>
<gene>
    <name evidence="1" type="ORF">AFUB_003770</name>
</gene>
<name>B0XMY8_ASPFC</name>
<protein>
    <submittedName>
        <fullName evidence="1">Uncharacterized protein</fullName>
    </submittedName>
</protein>
<evidence type="ECO:0000313" key="2">
    <source>
        <dbReference type="Proteomes" id="UP000001699"/>
    </source>
</evidence>